<evidence type="ECO:0000313" key="3">
    <source>
        <dbReference type="EMBL" id="EIJ35606.1"/>
    </source>
</evidence>
<dbReference type="EMBL" id="JH651384">
    <property type="protein sequence ID" value="EIJ35606.1"/>
    <property type="molecule type" value="Genomic_DNA"/>
</dbReference>
<reference evidence="4" key="1">
    <citation type="journal article" date="2011" name="Stand. Genomic Sci.">
        <title>Genome sequence of the filamentous, gliding Thiothrix nivea neotype strain (JP2(T)).</title>
        <authorList>
            <person name="Lapidus A."/>
            <person name="Nolan M."/>
            <person name="Lucas S."/>
            <person name="Glavina Del Rio T."/>
            <person name="Tice H."/>
            <person name="Cheng J.F."/>
            <person name="Tapia R."/>
            <person name="Han C."/>
            <person name="Goodwin L."/>
            <person name="Pitluck S."/>
            <person name="Liolios K."/>
            <person name="Pagani I."/>
            <person name="Ivanova N."/>
            <person name="Huntemann M."/>
            <person name="Mavromatis K."/>
            <person name="Mikhailova N."/>
            <person name="Pati A."/>
            <person name="Chen A."/>
            <person name="Palaniappan K."/>
            <person name="Land M."/>
            <person name="Brambilla E.M."/>
            <person name="Rohde M."/>
            <person name="Abt B."/>
            <person name="Verbarg S."/>
            <person name="Goker M."/>
            <person name="Bristow J."/>
            <person name="Eisen J.A."/>
            <person name="Markowitz V."/>
            <person name="Hugenholtz P."/>
            <person name="Kyrpides N.C."/>
            <person name="Klenk H.P."/>
            <person name="Woyke T."/>
        </authorList>
    </citation>
    <scope>NUCLEOTIDE SEQUENCE [LARGE SCALE GENOMIC DNA]</scope>
    <source>
        <strain evidence="4">ATCC 35100 / DSM 5205 / JP2</strain>
    </source>
</reference>
<name>A0A656HJD1_THINJ</name>
<dbReference type="Pfam" id="PF09826">
    <property type="entry name" value="Beta_propel"/>
    <property type="match status" value="1"/>
</dbReference>
<dbReference type="AlphaFoldDB" id="A0A656HJD1"/>
<protein>
    <submittedName>
        <fullName evidence="3">Beta propeller domain-containing protein</fullName>
    </submittedName>
</protein>
<gene>
    <name evidence="3" type="ORF">Thini_3081</name>
</gene>
<dbReference type="RefSeq" id="WP_002709506.1">
    <property type="nucleotide sequence ID" value="NZ_JH651384.1"/>
</dbReference>
<evidence type="ECO:0000256" key="1">
    <source>
        <dbReference type="SAM" id="MobiDB-lite"/>
    </source>
</evidence>
<dbReference type="OrthoDB" id="9778998at2"/>
<accession>A0A656HJD1</accession>
<feature type="region of interest" description="Disordered" evidence="1">
    <location>
        <begin position="27"/>
        <end position="75"/>
    </location>
</feature>
<sequence length="741" mass="79756" precursor="true">MKNLRQLGLSLSIALLLTACGGGGTSTTVNNTSSNSDTASGTTGSTTGSNSGTASGTTDSTNTANKPALKQAASNPELEAQFKQQLLDDYGTTRELYPVYAPAVGSATATSTDSAAASSFSSTNIQEAGVDEADRIKTDGNYLYTLSTTTYDYPVGIAVPLASTGVATTAADVAVSTSLPAPMPQPPTLRIFKTNQASSTLAKEMPLDSDSSIIPNGLYLNGQKLVALAEKGQMFGIWDNWFAPTYWMNQQSQVYLLDVSTPENPTQTAKLTIDGQVISSRKIGSTLYLATRHSPSLPGLYPYPISEDEAAANRNLINNADLADFLPDYQLNNNAKAEIFAANDCFTTQYSGKTSYQSSVISLLAIDLNSSTPTPRGKCFVGDTETLYASLDAIYLATTQYNYTTTASSSGGASTTIAVYDPAITTDLHKFSLENGDIDYRGSGRVNGHLGWQQDLKPFRMSEYNGVLRLITYTGSWNDRTASPASLYTLQENSASQSLDILAKLPNSTRPAPLGKIGEQIYATRFLGDKGYLVTFRTTDPLYILDLSNPTDPFIASELKIDGYSDYLHPVGTNYLLGVGKDAVIDTSGSFGDEGRGAWYQGVKLSLIDITSSSAPYEKQKIIIGKRGTETAVSQTHHALTTLQNGDNLQMALPVSLHEGTPSYSSGPSTYYNWTQDELYRLNIDTRNGVMQTLTPIVSEAAASNDPYGYYSNYLWPYDRSVMIGNNIHYLHGDKVISQAW</sequence>
<feature type="chain" id="PRO_5024982992" evidence="2">
    <location>
        <begin position="22"/>
        <end position="741"/>
    </location>
</feature>
<dbReference type="Proteomes" id="UP000005317">
    <property type="component" value="Unassembled WGS sequence"/>
</dbReference>
<feature type="compositionally biased region" description="Low complexity" evidence="1">
    <location>
        <begin position="27"/>
        <end position="65"/>
    </location>
</feature>
<feature type="signal peptide" evidence="2">
    <location>
        <begin position="1"/>
        <end position="21"/>
    </location>
</feature>
<keyword evidence="4" id="KW-1185">Reference proteome</keyword>
<organism evidence="3 4">
    <name type="scientific">Thiothrix nivea (strain ATCC 35100 / DSM 5205 / JP2)</name>
    <dbReference type="NCBI Taxonomy" id="870187"/>
    <lineage>
        <taxon>Bacteria</taxon>
        <taxon>Pseudomonadati</taxon>
        <taxon>Pseudomonadota</taxon>
        <taxon>Gammaproteobacteria</taxon>
        <taxon>Thiotrichales</taxon>
        <taxon>Thiotrichaceae</taxon>
        <taxon>Thiothrix</taxon>
    </lineage>
</organism>
<dbReference type="PROSITE" id="PS51257">
    <property type="entry name" value="PROKAR_LIPOPROTEIN"/>
    <property type="match status" value="1"/>
</dbReference>
<evidence type="ECO:0000256" key="2">
    <source>
        <dbReference type="SAM" id="SignalP"/>
    </source>
</evidence>
<proteinExistence type="predicted"/>
<keyword evidence="2" id="KW-0732">Signal</keyword>
<dbReference type="InterPro" id="IPR019198">
    <property type="entry name" value="Beta_propeller_containing"/>
</dbReference>
<evidence type="ECO:0000313" key="4">
    <source>
        <dbReference type="Proteomes" id="UP000005317"/>
    </source>
</evidence>